<reference evidence="5" key="1">
    <citation type="journal article" date="2004" name="Nature">
        <title>Genome duplication in the teleost fish Tetraodon nigroviridis reveals the early vertebrate proto-karyotype.</title>
        <authorList>
            <person name="Jaillon O."/>
            <person name="Aury J.-M."/>
            <person name="Brunet F."/>
            <person name="Petit J.-L."/>
            <person name="Stange-Thomann N."/>
            <person name="Mauceli E."/>
            <person name="Bouneau L."/>
            <person name="Fischer C."/>
            <person name="Ozouf-Costaz C."/>
            <person name="Bernot A."/>
            <person name="Nicaud S."/>
            <person name="Jaffe D."/>
            <person name="Fisher S."/>
            <person name="Lutfalla G."/>
            <person name="Dossat C."/>
            <person name="Segurens B."/>
            <person name="Dasilva C."/>
            <person name="Salanoubat M."/>
            <person name="Levy M."/>
            <person name="Boudet N."/>
            <person name="Castellano S."/>
            <person name="Anthouard V."/>
            <person name="Jubin C."/>
            <person name="Castelli V."/>
            <person name="Katinka M."/>
            <person name="Vacherie B."/>
            <person name="Biemont C."/>
            <person name="Skalli Z."/>
            <person name="Cattolico L."/>
            <person name="Poulain J."/>
            <person name="De Berardinis V."/>
            <person name="Cruaud C."/>
            <person name="Duprat S."/>
            <person name="Brottier P."/>
            <person name="Coutanceau J.-P."/>
            <person name="Gouzy J."/>
            <person name="Parra G."/>
            <person name="Lardier G."/>
            <person name="Chapple C."/>
            <person name="McKernan K.J."/>
            <person name="McEwan P."/>
            <person name="Bosak S."/>
            <person name="Kellis M."/>
            <person name="Volff J.-N."/>
            <person name="Guigo R."/>
            <person name="Zody M.C."/>
            <person name="Mesirov J."/>
            <person name="Lindblad-Toh K."/>
            <person name="Birren B."/>
            <person name="Nusbaum C."/>
            <person name="Kahn D."/>
            <person name="Robinson-Rechavi M."/>
            <person name="Laudet V."/>
            <person name="Schachter V."/>
            <person name="Quetier F."/>
            <person name="Saurin W."/>
            <person name="Scarpelli C."/>
            <person name="Wincker P."/>
            <person name="Lander E.S."/>
            <person name="Weissenbach J."/>
            <person name="Roest Crollius H."/>
        </authorList>
    </citation>
    <scope>NUCLEOTIDE SEQUENCE [LARGE SCALE GENOMIC DNA]</scope>
</reference>
<dbReference type="EMBL" id="CAAE01005131">
    <property type="protein sequence ID" value="CAF88594.1"/>
    <property type="molecule type" value="Genomic_DNA"/>
</dbReference>
<feature type="region of interest" description="Disordered" evidence="3">
    <location>
        <begin position="145"/>
        <end position="225"/>
    </location>
</feature>
<proteinExistence type="predicted"/>
<evidence type="ECO:0000259" key="4">
    <source>
        <dbReference type="PROSITE" id="PS51037"/>
    </source>
</evidence>
<evidence type="ECO:0000256" key="2">
    <source>
        <dbReference type="PROSITE-ProRule" id="PRU00376"/>
    </source>
</evidence>
<feature type="compositionally biased region" description="Basic and acidic residues" evidence="3">
    <location>
        <begin position="195"/>
        <end position="225"/>
    </location>
</feature>
<dbReference type="KEGG" id="tng:GSTEN00002085G001"/>
<protein>
    <submittedName>
        <fullName evidence="5">(spotted green pufferfish) hypothetical protein</fullName>
    </submittedName>
</protein>
<dbReference type="PANTHER" id="PTHR47827">
    <property type="entry name" value="AHD DOMAIN-CONTAINING PROTEIN"/>
    <property type="match status" value="1"/>
</dbReference>
<keyword evidence="1 2" id="KW-0539">Nucleus</keyword>
<dbReference type="GO" id="GO:0008023">
    <property type="term" value="C:transcription elongation factor complex"/>
    <property type="evidence" value="ECO:0007669"/>
    <property type="project" value="TreeGrafter"/>
</dbReference>
<feature type="domain" description="YEATS" evidence="4">
    <location>
        <begin position="1"/>
        <end position="133"/>
    </location>
</feature>
<dbReference type="CDD" id="cd16906">
    <property type="entry name" value="YEATS_AF-9_like"/>
    <property type="match status" value="1"/>
</dbReference>
<dbReference type="OrthoDB" id="10053467at2759"/>
<organism evidence="5">
    <name type="scientific">Tetraodon nigroviridis</name>
    <name type="common">Spotted green pufferfish</name>
    <name type="synonym">Chelonodon nigroviridis</name>
    <dbReference type="NCBI Taxonomy" id="99883"/>
    <lineage>
        <taxon>Eukaryota</taxon>
        <taxon>Metazoa</taxon>
        <taxon>Chordata</taxon>
        <taxon>Craniata</taxon>
        <taxon>Vertebrata</taxon>
        <taxon>Euteleostomi</taxon>
        <taxon>Actinopterygii</taxon>
        <taxon>Neopterygii</taxon>
        <taxon>Teleostei</taxon>
        <taxon>Neoteleostei</taxon>
        <taxon>Acanthomorphata</taxon>
        <taxon>Eupercaria</taxon>
        <taxon>Tetraodontiformes</taxon>
        <taxon>Tetradontoidea</taxon>
        <taxon>Tetraodontidae</taxon>
        <taxon>Tetraodon</taxon>
    </lineage>
</organism>
<dbReference type="FunFam" id="2.60.40.1970:FF:000003">
    <property type="entry name" value="MLLT1, super elongation complex subunit"/>
    <property type="match status" value="1"/>
</dbReference>
<comment type="caution">
    <text evidence="5">The sequence shown here is derived from an EMBL/GenBank/DDBJ whole genome shotgun (WGS) entry which is preliminary data.</text>
</comment>
<evidence type="ECO:0000256" key="1">
    <source>
        <dbReference type="ARBA" id="ARBA00023242"/>
    </source>
</evidence>
<gene>
    <name evidence="5" type="ORF">GSTENG00002085001</name>
</gene>
<sequence length="225" mass="25047">YGAGEAGAGPQSSAEEEGDVRSFTHDWMVFVRGPETGDIQHFVDKVVFRLHESFPKPKRVCKEPPYKVEESGYAGFLMPIEVYFKNKEEPRKVCFNYDLFLNLEGNPPVNHLRCEKLTFNNPTKEFRRKLIKAGGILVVPEGAEAMSRPSPDYPMLPTIPLSAFSDPKKTKTSHVSKVGGGGSSKGAKPHKLTKEHRERPRKDSESKATSKDDRDGAGKSREPSS</sequence>
<dbReference type="Pfam" id="PF03366">
    <property type="entry name" value="YEATS"/>
    <property type="match status" value="1"/>
</dbReference>
<dbReference type="GO" id="GO:0003682">
    <property type="term" value="F:chromatin binding"/>
    <property type="evidence" value="ECO:0007669"/>
    <property type="project" value="TreeGrafter"/>
</dbReference>
<dbReference type="PANTHER" id="PTHR47827:SF4">
    <property type="entry name" value="PROTEIN ENL"/>
    <property type="match status" value="1"/>
</dbReference>
<comment type="subcellular location">
    <subcellularLocation>
        <location evidence="2">Nucleus</location>
    </subcellularLocation>
</comment>
<feature type="non-terminal residue" evidence="5">
    <location>
        <position position="1"/>
    </location>
</feature>
<dbReference type="PROSITE" id="PS51037">
    <property type="entry name" value="YEATS"/>
    <property type="match status" value="1"/>
</dbReference>
<reference evidence="5" key="2">
    <citation type="submission" date="2004-02" db="EMBL/GenBank/DDBJ databases">
        <authorList>
            <consortium name="Genoscope"/>
            <consortium name="Whitehead Institute Centre for Genome Research"/>
        </authorList>
    </citation>
    <scope>NUCLEOTIDE SEQUENCE</scope>
</reference>
<dbReference type="AlphaFoldDB" id="Q4TET8"/>
<evidence type="ECO:0000256" key="3">
    <source>
        <dbReference type="SAM" id="MobiDB-lite"/>
    </source>
</evidence>
<dbReference type="InterPro" id="IPR038704">
    <property type="entry name" value="YEAST_sf"/>
</dbReference>
<name>Q4TET8_TETNG</name>
<dbReference type="GO" id="GO:0045893">
    <property type="term" value="P:positive regulation of DNA-templated transcription"/>
    <property type="evidence" value="ECO:0007669"/>
    <property type="project" value="TreeGrafter"/>
</dbReference>
<dbReference type="InterPro" id="IPR052790">
    <property type="entry name" value="YEATS_domain"/>
</dbReference>
<accession>Q4TET8</accession>
<feature type="non-terminal residue" evidence="5">
    <location>
        <position position="225"/>
    </location>
</feature>
<dbReference type="InterPro" id="IPR055129">
    <property type="entry name" value="YEATS_dom"/>
</dbReference>
<dbReference type="Gene3D" id="2.60.40.1970">
    <property type="entry name" value="YEATS domain"/>
    <property type="match status" value="1"/>
</dbReference>
<evidence type="ECO:0000313" key="5">
    <source>
        <dbReference type="EMBL" id="CAF88594.1"/>
    </source>
</evidence>